<dbReference type="InterPro" id="IPR036249">
    <property type="entry name" value="Thioredoxin-like_sf"/>
</dbReference>
<comment type="caution">
    <text evidence="2">The sequence shown here is derived from an EMBL/GenBank/DDBJ whole genome shotgun (WGS) entry which is preliminary data.</text>
</comment>
<dbReference type="SUPFAM" id="SSF52833">
    <property type="entry name" value="Thioredoxin-like"/>
    <property type="match status" value="1"/>
</dbReference>
<dbReference type="EMBL" id="PXYV01000025">
    <property type="protein sequence ID" value="PSR21924.1"/>
    <property type="molecule type" value="Genomic_DNA"/>
</dbReference>
<dbReference type="PROSITE" id="PS51353">
    <property type="entry name" value="ARSC"/>
    <property type="match status" value="1"/>
</dbReference>
<evidence type="ECO:0000313" key="3">
    <source>
        <dbReference type="Proteomes" id="UP000241848"/>
    </source>
</evidence>
<protein>
    <submittedName>
        <fullName evidence="2">Arsenate reductase</fullName>
    </submittedName>
</protein>
<name>A0A2T2WI62_9FIRM</name>
<organism evidence="2 3">
    <name type="scientific">Sulfobacillus acidophilus</name>
    <dbReference type="NCBI Taxonomy" id="53633"/>
    <lineage>
        <taxon>Bacteria</taxon>
        <taxon>Bacillati</taxon>
        <taxon>Bacillota</taxon>
        <taxon>Clostridia</taxon>
        <taxon>Eubacteriales</taxon>
        <taxon>Clostridiales Family XVII. Incertae Sedis</taxon>
        <taxon>Sulfobacillus</taxon>
    </lineage>
</organism>
<evidence type="ECO:0000313" key="2">
    <source>
        <dbReference type="EMBL" id="PSR21924.1"/>
    </source>
</evidence>
<gene>
    <name evidence="2" type="ORF">C7B45_08925</name>
</gene>
<proteinExistence type="inferred from homology"/>
<dbReference type="Gene3D" id="3.40.30.10">
    <property type="entry name" value="Glutaredoxin"/>
    <property type="match status" value="1"/>
</dbReference>
<sequence length="82" mass="9285">MIAQPLSAAEIRTLVQLAGGVQPLLSRKSPKYRQYQDLAKTDEDWIALMATEPRLIKRPLVRVGDDLYIGFDEVAWRSLLTS</sequence>
<reference evidence="2 3" key="1">
    <citation type="journal article" date="2014" name="BMC Genomics">
        <title>Comparison of environmental and isolate Sulfobacillus genomes reveals diverse carbon, sulfur, nitrogen, and hydrogen metabolisms.</title>
        <authorList>
            <person name="Justice N.B."/>
            <person name="Norman A."/>
            <person name="Brown C.T."/>
            <person name="Singh A."/>
            <person name="Thomas B.C."/>
            <person name="Banfield J.F."/>
        </authorList>
    </citation>
    <scope>NUCLEOTIDE SEQUENCE [LARGE SCALE GENOMIC DNA]</scope>
    <source>
        <strain evidence="2">AMDSBA3</strain>
    </source>
</reference>
<accession>A0A2T2WI62</accession>
<comment type="similarity">
    <text evidence="1">Belongs to the ArsC family.</text>
</comment>
<dbReference type="Pfam" id="PF03960">
    <property type="entry name" value="ArsC"/>
    <property type="match status" value="1"/>
</dbReference>
<dbReference type="InterPro" id="IPR006660">
    <property type="entry name" value="Arsenate_reductase-like"/>
</dbReference>
<dbReference type="PANTHER" id="PTHR30041:SF8">
    <property type="entry name" value="PROTEIN YFFB"/>
    <property type="match status" value="1"/>
</dbReference>
<dbReference type="Proteomes" id="UP000241848">
    <property type="component" value="Unassembled WGS sequence"/>
</dbReference>
<dbReference type="PANTHER" id="PTHR30041">
    <property type="entry name" value="ARSENATE REDUCTASE"/>
    <property type="match status" value="1"/>
</dbReference>
<evidence type="ECO:0000256" key="1">
    <source>
        <dbReference type="PROSITE-ProRule" id="PRU01282"/>
    </source>
</evidence>
<dbReference type="AlphaFoldDB" id="A0A2T2WI62"/>